<sequence length="140" mass="15113">KSYADVVKSPIVTKVTSHADLKIRPVATITHWNKEHEKSVMRTPDFSSSQCLTLVASVIKATAGRETHTLKSIADSGVGFRQPLGILSTNIAKSTVLKSNSSSQHISLSESSDYGTNKAQLKVRPNITKIRQNRSAATGP</sequence>
<feature type="non-terminal residue" evidence="2">
    <location>
        <position position="1"/>
    </location>
</feature>
<name>A0A0B6YY83_9EUPU</name>
<feature type="region of interest" description="Disordered" evidence="1">
    <location>
        <begin position="100"/>
        <end position="119"/>
    </location>
</feature>
<proteinExistence type="predicted"/>
<evidence type="ECO:0000313" key="2">
    <source>
        <dbReference type="EMBL" id="CEK61193.1"/>
    </source>
</evidence>
<reference evidence="2" key="1">
    <citation type="submission" date="2014-12" db="EMBL/GenBank/DDBJ databases">
        <title>Insight into the proteome of Arion vulgaris.</title>
        <authorList>
            <person name="Aradska J."/>
            <person name="Bulat T."/>
            <person name="Smidak R."/>
            <person name="Sarate P."/>
            <person name="Gangsoo J."/>
            <person name="Sialana F."/>
            <person name="Bilban M."/>
            <person name="Lubec G."/>
        </authorList>
    </citation>
    <scope>NUCLEOTIDE SEQUENCE</scope>
    <source>
        <tissue evidence="2">Skin</tissue>
    </source>
</reference>
<feature type="non-terminal residue" evidence="2">
    <location>
        <position position="140"/>
    </location>
</feature>
<evidence type="ECO:0000256" key="1">
    <source>
        <dbReference type="SAM" id="MobiDB-lite"/>
    </source>
</evidence>
<organism evidence="2">
    <name type="scientific">Arion vulgaris</name>
    <dbReference type="NCBI Taxonomy" id="1028688"/>
    <lineage>
        <taxon>Eukaryota</taxon>
        <taxon>Metazoa</taxon>
        <taxon>Spiralia</taxon>
        <taxon>Lophotrochozoa</taxon>
        <taxon>Mollusca</taxon>
        <taxon>Gastropoda</taxon>
        <taxon>Heterobranchia</taxon>
        <taxon>Euthyneura</taxon>
        <taxon>Panpulmonata</taxon>
        <taxon>Eupulmonata</taxon>
        <taxon>Stylommatophora</taxon>
        <taxon>Helicina</taxon>
        <taxon>Arionoidea</taxon>
        <taxon>Arionidae</taxon>
        <taxon>Arion</taxon>
    </lineage>
</organism>
<accession>A0A0B6YY83</accession>
<dbReference type="AlphaFoldDB" id="A0A0B6YY83"/>
<gene>
    <name evidence="2" type="primary">ORF41566</name>
</gene>
<feature type="compositionally biased region" description="Low complexity" evidence="1">
    <location>
        <begin position="100"/>
        <end position="112"/>
    </location>
</feature>
<protein>
    <submittedName>
        <fullName evidence="2">Uncharacterized protein</fullName>
    </submittedName>
</protein>
<dbReference type="EMBL" id="HACG01014328">
    <property type="protein sequence ID" value="CEK61193.1"/>
    <property type="molecule type" value="Transcribed_RNA"/>
</dbReference>